<comment type="caution">
    <text evidence="1">The sequence shown here is derived from an EMBL/GenBank/DDBJ whole genome shotgun (WGS) entry which is preliminary data.</text>
</comment>
<protein>
    <submittedName>
        <fullName evidence="1">Uncharacterized protein</fullName>
    </submittedName>
</protein>
<keyword evidence="2" id="KW-1185">Reference proteome</keyword>
<name>A0AA40ELS6_9PEZI</name>
<dbReference type="Proteomes" id="UP001172159">
    <property type="component" value="Unassembled WGS sequence"/>
</dbReference>
<proteinExistence type="predicted"/>
<evidence type="ECO:0000313" key="1">
    <source>
        <dbReference type="EMBL" id="KAK0741634.1"/>
    </source>
</evidence>
<gene>
    <name evidence="1" type="ORF">B0T21DRAFT_117217</name>
</gene>
<sequence>MHAKASKASARTKTLYGRLRSNSANYVHTWKMALLSNKLSFCHLSCISRISRFFLGLSFLFVSESHEVGSQRGLAPPDQLPPLPPFTARVSERLDRGRATQQQATSDLVLLCSVLRFLLLLEAAAPSSGLWTGRSGNNLVLFHFSNCQSLRHTRKAPNSSCIPRLLGQFTLLDESAPLCNQDIESIEFQGDAAQANISTCVWAKEHEGGAPVRGEPVTFLAKSAALGGND</sequence>
<dbReference type="EMBL" id="JAUKTV010000003">
    <property type="protein sequence ID" value="KAK0741634.1"/>
    <property type="molecule type" value="Genomic_DNA"/>
</dbReference>
<accession>A0AA40ELS6</accession>
<dbReference type="AlphaFoldDB" id="A0AA40ELS6"/>
<evidence type="ECO:0000313" key="2">
    <source>
        <dbReference type="Proteomes" id="UP001172159"/>
    </source>
</evidence>
<organism evidence="1 2">
    <name type="scientific">Apiosordaria backusii</name>
    <dbReference type="NCBI Taxonomy" id="314023"/>
    <lineage>
        <taxon>Eukaryota</taxon>
        <taxon>Fungi</taxon>
        <taxon>Dikarya</taxon>
        <taxon>Ascomycota</taxon>
        <taxon>Pezizomycotina</taxon>
        <taxon>Sordariomycetes</taxon>
        <taxon>Sordariomycetidae</taxon>
        <taxon>Sordariales</taxon>
        <taxon>Lasiosphaeriaceae</taxon>
        <taxon>Apiosordaria</taxon>
    </lineage>
</organism>
<reference evidence="1" key="1">
    <citation type="submission" date="2023-06" db="EMBL/GenBank/DDBJ databases">
        <title>Genome-scale phylogeny and comparative genomics of the fungal order Sordariales.</title>
        <authorList>
            <consortium name="Lawrence Berkeley National Laboratory"/>
            <person name="Hensen N."/>
            <person name="Bonometti L."/>
            <person name="Westerberg I."/>
            <person name="Brannstrom I.O."/>
            <person name="Guillou S."/>
            <person name="Cros-Aarteil S."/>
            <person name="Calhoun S."/>
            <person name="Haridas S."/>
            <person name="Kuo A."/>
            <person name="Mondo S."/>
            <person name="Pangilinan J."/>
            <person name="Riley R."/>
            <person name="Labutti K."/>
            <person name="Andreopoulos B."/>
            <person name="Lipzen A."/>
            <person name="Chen C."/>
            <person name="Yanf M."/>
            <person name="Daum C."/>
            <person name="Ng V."/>
            <person name="Clum A."/>
            <person name="Steindorff A."/>
            <person name="Ohm R."/>
            <person name="Martin F."/>
            <person name="Silar P."/>
            <person name="Natvig D."/>
            <person name="Lalanne C."/>
            <person name="Gautier V."/>
            <person name="Ament-Velasquez S.L."/>
            <person name="Kruys A."/>
            <person name="Hutchinson M.I."/>
            <person name="Powell A.J."/>
            <person name="Barry K."/>
            <person name="Miller A.N."/>
            <person name="Grigoriev I.V."/>
            <person name="Debuchy R."/>
            <person name="Gladieux P."/>
            <person name="Thoren M.H."/>
            <person name="Johannesson H."/>
        </authorList>
    </citation>
    <scope>NUCLEOTIDE SEQUENCE</scope>
    <source>
        <strain evidence="1">CBS 540.89</strain>
    </source>
</reference>